<name>A0AB34PZQ8_CANAX</name>
<dbReference type="EMBL" id="AJIX01000003">
    <property type="protein sequence ID" value="KGR21250.1"/>
    <property type="molecule type" value="Genomic_DNA"/>
</dbReference>
<reference evidence="2 3" key="1">
    <citation type="submission" date="2013-12" db="EMBL/GenBank/DDBJ databases">
        <title>The Genome Sequence of Candida albicans P78048.</title>
        <authorList>
            <consortium name="The Broad Institute Genome Sequencing Platform"/>
            <consortium name="The Broad Institute Genome Sequencing Center for Infectious Disease"/>
            <person name="Cuomo C."/>
            <person name="Bennett R."/>
            <person name="Hirakawa M."/>
            <person name="Noverr M."/>
            <person name="Mitchell A."/>
            <person name="Young S.K."/>
            <person name="Zeng Q."/>
            <person name="Gargeya S."/>
            <person name="Fitzgerald M."/>
            <person name="Abouelleil A."/>
            <person name="Alvarado L."/>
            <person name="Berlin A.M."/>
            <person name="Chapman S.B."/>
            <person name="Dewar J."/>
            <person name="Goldberg J."/>
            <person name="Griggs A."/>
            <person name="Gujja S."/>
            <person name="Hansen M."/>
            <person name="Howarth C."/>
            <person name="Imamovic A."/>
            <person name="Larimer J."/>
            <person name="McCowan C."/>
            <person name="Murphy C."/>
            <person name="Pearson M."/>
            <person name="Priest M."/>
            <person name="Roberts A."/>
            <person name="Saif S."/>
            <person name="Shea T."/>
            <person name="Sykes S."/>
            <person name="Wortman J."/>
            <person name="Nusbaum C."/>
            <person name="Birren B."/>
        </authorList>
    </citation>
    <scope>NUCLEOTIDE SEQUENCE [LARGE SCALE GENOMIC DNA]</scope>
    <source>
        <strain evidence="2 3">P78048</strain>
    </source>
</reference>
<sequence>MTSTQTHKVIMGIRSEHRGVLGHEQNTSGNTIFSIVLVSFFCQPSFVLCVKNIAKKKSLFCGQCPKEILGKLRINLFFHSIGESGGEKILSSLQNLPKNIWTKMIVFSRHQNHN</sequence>
<keyword evidence="1" id="KW-0812">Transmembrane</keyword>
<evidence type="ECO:0000256" key="1">
    <source>
        <dbReference type="SAM" id="Phobius"/>
    </source>
</evidence>
<keyword evidence="1" id="KW-0472">Membrane</keyword>
<organism evidence="2 3">
    <name type="scientific">Candida albicans P78048</name>
    <dbReference type="NCBI Taxonomy" id="1094989"/>
    <lineage>
        <taxon>Eukaryota</taxon>
        <taxon>Fungi</taxon>
        <taxon>Dikarya</taxon>
        <taxon>Ascomycota</taxon>
        <taxon>Saccharomycotina</taxon>
        <taxon>Pichiomycetes</taxon>
        <taxon>Debaryomycetaceae</taxon>
        <taxon>Candida/Lodderomyces clade</taxon>
        <taxon>Candida</taxon>
    </lineage>
</organism>
<gene>
    <name evidence="2" type="ORF">MG3_00248</name>
</gene>
<evidence type="ECO:0000313" key="2">
    <source>
        <dbReference type="EMBL" id="KGR21250.1"/>
    </source>
</evidence>
<protein>
    <submittedName>
        <fullName evidence="2">Uncharacterized protein</fullName>
    </submittedName>
</protein>
<keyword evidence="1" id="KW-1133">Transmembrane helix</keyword>
<dbReference type="Proteomes" id="UP000030161">
    <property type="component" value="Unassembled WGS sequence"/>
</dbReference>
<accession>A0AB34PZQ8</accession>
<evidence type="ECO:0000313" key="3">
    <source>
        <dbReference type="Proteomes" id="UP000030161"/>
    </source>
</evidence>
<proteinExistence type="predicted"/>
<dbReference type="AlphaFoldDB" id="A0AB34PZQ8"/>
<comment type="caution">
    <text evidence="2">The sequence shown here is derived from an EMBL/GenBank/DDBJ whole genome shotgun (WGS) entry which is preliminary data.</text>
</comment>
<feature type="transmembrane region" description="Helical" evidence="1">
    <location>
        <begin position="31"/>
        <end position="50"/>
    </location>
</feature>